<evidence type="ECO:0000256" key="11">
    <source>
        <dbReference type="PROSITE-ProRule" id="PRU00169"/>
    </source>
</evidence>
<evidence type="ECO:0000256" key="8">
    <source>
        <dbReference type="ARBA" id="ARBA00023026"/>
    </source>
</evidence>
<evidence type="ECO:0000259" key="14">
    <source>
        <dbReference type="PROSITE" id="PS50109"/>
    </source>
</evidence>
<keyword evidence="13" id="KW-1133">Transmembrane helix</keyword>
<keyword evidence="8" id="KW-0843">Virulence</keyword>
<proteinExistence type="predicted"/>
<dbReference type="RefSeq" id="WP_006462837.1">
    <property type="nucleotide sequence ID" value="NZ_AEEC02000008.1"/>
</dbReference>
<dbReference type="PANTHER" id="PTHR45339">
    <property type="entry name" value="HYBRID SIGNAL TRANSDUCTION HISTIDINE KINASE J"/>
    <property type="match status" value="1"/>
</dbReference>
<keyword evidence="12" id="KW-0175">Coiled coil</keyword>
<keyword evidence="13" id="KW-0472">Membrane</keyword>
<evidence type="ECO:0000256" key="6">
    <source>
        <dbReference type="ARBA" id="ARBA00022777"/>
    </source>
</evidence>
<dbReference type="EC" id="2.7.13.3" evidence="2"/>
<dbReference type="InterPro" id="IPR005467">
    <property type="entry name" value="His_kinase_dom"/>
</dbReference>
<evidence type="ECO:0000313" key="17">
    <source>
        <dbReference type="Proteomes" id="UP000006772"/>
    </source>
</evidence>
<feature type="modified residue" description="4-aspartylphosphate" evidence="11">
    <location>
        <position position="1097"/>
    </location>
</feature>
<dbReference type="SUPFAM" id="SSF55781">
    <property type="entry name" value="GAF domain-like"/>
    <property type="match status" value="1"/>
</dbReference>
<evidence type="ECO:0000256" key="7">
    <source>
        <dbReference type="ARBA" id="ARBA00023012"/>
    </source>
</evidence>
<dbReference type="Gene3D" id="3.30.565.10">
    <property type="entry name" value="Histidine kinase-like ATPase, C-terminal domain"/>
    <property type="match status" value="1"/>
</dbReference>
<feature type="modified residue" description="4-aspartylphosphate" evidence="11">
    <location>
        <position position="823"/>
    </location>
</feature>
<dbReference type="EMBL" id="AEEC02000008">
    <property type="protein sequence ID" value="EOA05397.1"/>
    <property type="molecule type" value="Genomic_DNA"/>
</dbReference>
<name>A0AAI9IFX7_9BURK</name>
<feature type="coiled-coil region" evidence="12">
    <location>
        <begin position="377"/>
        <end position="460"/>
    </location>
</feature>
<dbReference type="FunFam" id="3.30.565.10:FF:000010">
    <property type="entry name" value="Sensor histidine kinase RcsC"/>
    <property type="match status" value="1"/>
</dbReference>
<dbReference type="GO" id="GO:0000155">
    <property type="term" value="F:phosphorelay sensor kinase activity"/>
    <property type="evidence" value="ECO:0007669"/>
    <property type="project" value="InterPro"/>
</dbReference>
<feature type="domain" description="Response regulatory" evidence="15">
    <location>
        <begin position="774"/>
        <end position="887"/>
    </location>
</feature>
<dbReference type="Pfam" id="PF02518">
    <property type="entry name" value="HATPase_c"/>
    <property type="match status" value="1"/>
</dbReference>
<dbReference type="InterPro" id="IPR007891">
    <property type="entry name" value="CHASE3"/>
</dbReference>
<keyword evidence="5" id="KW-0732">Signal</keyword>
<dbReference type="Pfam" id="PF13185">
    <property type="entry name" value="GAF_2"/>
    <property type="match status" value="1"/>
</dbReference>
<dbReference type="CDD" id="cd00156">
    <property type="entry name" value="REC"/>
    <property type="match status" value="1"/>
</dbReference>
<feature type="transmembrane region" description="Helical" evidence="13">
    <location>
        <begin position="20"/>
        <end position="38"/>
    </location>
</feature>
<keyword evidence="3 11" id="KW-0597">Phosphoprotein</keyword>
<dbReference type="Gene3D" id="3.30.450.40">
    <property type="match status" value="1"/>
</dbReference>
<sequence length="1166" mass="128992">MLKRQGKGAFSGPPLPMGPLIGFSVAIVAVVLIALFTYEASVSRGEAANAVSHTMQVREQLQNLVSTLKDAETSQRGFLLTGTESYLSPYNQARAALPGEITRLRELIVDNPDQVKRLSQVERVVNDKMEELAETITRRRNGDAAGALAVVQSDRGKMSMDRVRTLTRDMEEQERDLLTARQSDWRDAVAFSTAVAWGGSALLLVLIAAAAVTTSRDYRSREKQTWIRAGQMGLAERLQGEQRLSTLGENTLAFLTAYLNAQVGAIYLRTDGGDFQRFAAYALEDEGEQQIQPNLRDGQGLLGQAAKLNRAMHVKDVPEHYLTVSSAVGRHQPRELLIVPASVDGTVQAVFELGFLRRVRAEEEELLARLSDQIAIAVRSSKDRTRLEELLEETQRQSEELQAQQEELRVNNEELEEQGQALKASQLRLETQQAELEETNAQLEEQAQLLELQKDDLAKTQVVLVDKATELERANQYKSEFLANMSHELRTPLNSTLILAKLLADNKQGNLTDEQVRFAQTISSAGNDLLALINDILDLSKMEAGKLDIVSESFVVTKLAEELKASFAMTAQQKGLGFKVEVEPGVPQRMETDMQRLGQILKNLLSNAIKFTEKGEVSLRVYADAQNRIAFAVRDTGIGIGEDQHQFIFEAFRQADGSTHRKYGGTGLGLSISRDLAQLLGGDITVQSRPGEGSIFTLSLPQVYSGDQAILRAPATAPKSANAAAAASTLQAAQVATAPDVRVASASAPAAPPTRLQEIAIDDDRHRIEATARLILVIEDDPAFAMILRDLAHEMGFQCVVTHSANEGVAAAEMYRPSAILMDMNLPDFSGLGVLDQIKRNPKTRHIPVHVVSVADYSQEAMERGAIGYALKPVQREELIGAIRKLEAKFLQGLRHVLVVEDDARQLDSIRQLLAGENINLVGVRTATDALARLRETTFDCMVMDLNLPDLSGYQLLEKMAEQEHVAFPPVIVYTGRSLSAEEEQNLRRFSRSIIIKDARSPERLLDEVTLFLHQVETTLPPESQRLLKVARDRETVFEGRRILVVEDDVRNIFALSSVLEPKGMKVEIARNGREALDALQRSQDKPGAVIDLVLMDIMMPEMDGLTAMREIRKQAIWKRLPIIALTAKAMKDDQEKCLAAGANDYIAKPLDVEKLLSLVRVWMPK</sequence>
<evidence type="ECO:0000256" key="10">
    <source>
        <dbReference type="ARBA" id="ARBA00070152"/>
    </source>
</evidence>
<evidence type="ECO:0000256" key="3">
    <source>
        <dbReference type="ARBA" id="ARBA00022553"/>
    </source>
</evidence>
<dbReference type="Pfam" id="PF00512">
    <property type="entry name" value="HisKA"/>
    <property type="match status" value="1"/>
</dbReference>
<evidence type="ECO:0000256" key="2">
    <source>
        <dbReference type="ARBA" id="ARBA00012438"/>
    </source>
</evidence>
<feature type="transmembrane region" description="Helical" evidence="13">
    <location>
        <begin position="188"/>
        <end position="212"/>
    </location>
</feature>
<dbReference type="AlphaFoldDB" id="A0AAI9IFX7"/>
<evidence type="ECO:0000256" key="9">
    <source>
        <dbReference type="ARBA" id="ARBA00058004"/>
    </source>
</evidence>
<dbReference type="CDD" id="cd17546">
    <property type="entry name" value="REC_hyHK_CKI1_RcsC-like"/>
    <property type="match status" value="1"/>
</dbReference>
<dbReference type="SMART" id="SM00448">
    <property type="entry name" value="REC"/>
    <property type="match status" value="3"/>
</dbReference>
<organism evidence="16 17">
    <name type="scientific">Herbaspirillum frisingense GSF30</name>
    <dbReference type="NCBI Taxonomy" id="864073"/>
    <lineage>
        <taxon>Bacteria</taxon>
        <taxon>Pseudomonadati</taxon>
        <taxon>Pseudomonadota</taxon>
        <taxon>Betaproteobacteria</taxon>
        <taxon>Burkholderiales</taxon>
        <taxon>Oxalobacteraceae</taxon>
        <taxon>Herbaspirillum</taxon>
    </lineage>
</organism>
<dbReference type="Gene3D" id="3.40.50.2300">
    <property type="match status" value="3"/>
</dbReference>
<dbReference type="SMART" id="SM00065">
    <property type="entry name" value="GAF"/>
    <property type="match status" value="1"/>
</dbReference>
<comment type="caution">
    <text evidence="16">The sequence shown here is derived from an EMBL/GenBank/DDBJ whole genome shotgun (WGS) entry which is preliminary data.</text>
</comment>
<dbReference type="InterPro" id="IPR036097">
    <property type="entry name" value="HisK_dim/P_sf"/>
</dbReference>
<dbReference type="InterPro" id="IPR003018">
    <property type="entry name" value="GAF"/>
</dbReference>
<protein>
    <recommendedName>
        <fullName evidence="10">Virulence sensor protein BvgS</fullName>
        <ecNumber evidence="2">2.7.13.3</ecNumber>
    </recommendedName>
</protein>
<accession>A0AAI9IFX7</accession>
<dbReference type="InterPro" id="IPR004358">
    <property type="entry name" value="Sig_transdc_His_kin-like_C"/>
</dbReference>
<dbReference type="SUPFAM" id="SSF47384">
    <property type="entry name" value="Homodimeric domain of signal transducing histidine kinase"/>
    <property type="match status" value="1"/>
</dbReference>
<feature type="domain" description="Histidine kinase" evidence="14">
    <location>
        <begin position="484"/>
        <end position="704"/>
    </location>
</feature>
<evidence type="ECO:0000256" key="4">
    <source>
        <dbReference type="ARBA" id="ARBA00022679"/>
    </source>
</evidence>
<dbReference type="InterPro" id="IPR036890">
    <property type="entry name" value="HATPase_C_sf"/>
</dbReference>
<feature type="modified residue" description="4-aspartylphosphate" evidence="11">
    <location>
        <position position="945"/>
    </location>
</feature>
<dbReference type="CDD" id="cd16922">
    <property type="entry name" value="HATPase_EvgS-ArcB-TorS-like"/>
    <property type="match status" value="1"/>
</dbReference>
<dbReference type="Pfam" id="PF05227">
    <property type="entry name" value="CHASE3"/>
    <property type="match status" value="1"/>
</dbReference>
<keyword evidence="6 16" id="KW-0418">Kinase</keyword>
<dbReference type="InterPro" id="IPR029016">
    <property type="entry name" value="GAF-like_dom_sf"/>
</dbReference>
<dbReference type="CDD" id="cd00082">
    <property type="entry name" value="HisKA"/>
    <property type="match status" value="1"/>
</dbReference>
<keyword evidence="4" id="KW-0808">Transferase</keyword>
<evidence type="ECO:0000259" key="15">
    <source>
        <dbReference type="PROSITE" id="PS50110"/>
    </source>
</evidence>
<dbReference type="InterPro" id="IPR011006">
    <property type="entry name" value="CheY-like_superfamily"/>
</dbReference>
<dbReference type="InterPro" id="IPR001789">
    <property type="entry name" value="Sig_transdc_resp-reg_receiver"/>
</dbReference>
<evidence type="ECO:0000256" key="1">
    <source>
        <dbReference type="ARBA" id="ARBA00000085"/>
    </source>
</evidence>
<comment type="function">
    <text evidence="9">Member of the two-component regulatory system BvgS/BvgA. Phosphorylates BvgA via a four-step phosphorelay in response to environmental signals.</text>
</comment>
<gene>
    <name evidence="16" type="ORF">HFRIS_008276</name>
</gene>
<dbReference type="PROSITE" id="PS50110">
    <property type="entry name" value="RESPONSE_REGULATORY"/>
    <property type="match status" value="3"/>
</dbReference>
<dbReference type="InterPro" id="IPR003661">
    <property type="entry name" value="HisK_dim/P_dom"/>
</dbReference>
<dbReference type="PRINTS" id="PR00344">
    <property type="entry name" value="BCTRLSENSOR"/>
</dbReference>
<dbReference type="SMART" id="SM00388">
    <property type="entry name" value="HisKA"/>
    <property type="match status" value="1"/>
</dbReference>
<dbReference type="InterPro" id="IPR003594">
    <property type="entry name" value="HATPase_dom"/>
</dbReference>
<reference evidence="16 17" key="1">
    <citation type="journal article" date="2013" name="Front. Microbiol.">
        <title>The genome of the endophytic bacterium H. frisingense GSF30(T) identifies diverse strategies in the Herbaspirillum genus to interact with plants.</title>
        <authorList>
            <person name="Straub D."/>
            <person name="Rothballer M."/>
            <person name="Hartmann A."/>
            <person name="Ludewig U."/>
        </authorList>
    </citation>
    <scope>NUCLEOTIDE SEQUENCE [LARGE SCALE GENOMIC DNA]</scope>
    <source>
        <strain evidence="16 17">GSF30</strain>
    </source>
</reference>
<dbReference type="Proteomes" id="UP000006772">
    <property type="component" value="Unassembled WGS sequence"/>
</dbReference>
<dbReference type="PANTHER" id="PTHR45339:SF1">
    <property type="entry name" value="HYBRID SIGNAL TRANSDUCTION HISTIDINE KINASE J"/>
    <property type="match status" value="1"/>
</dbReference>
<dbReference type="SMART" id="SM00387">
    <property type="entry name" value="HATPase_c"/>
    <property type="match status" value="1"/>
</dbReference>
<dbReference type="Gene3D" id="1.10.287.130">
    <property type="match status" value="1"/>
</dbReference>
<evidence type="ECO:0000256" key="5">
    <source>
        <dbReference type="ARBA" id="ARBA00022729"/>
    </source>
</evidence>
<dbReference type="SUPFAM" id="SSF52172">
    <property type="entry name" value="CheY-like"/>
    <property type="match status" value="3"/>
</dbReference>
<comment type="catalytic activity">
    <reaction evidence="1">
        <text>ATP + protein L-histidine = ADP + protein N-phospho-L-histidine.</text>
        <dbReference type="EC" id="2.7.13.3"/>
    </reaction>
</comment>
<dbReference type="SUPFAM" id="SSF55874">
    <property type="entry name" value="ATPase domain of HSP90 chaperone/DNA topoisomerase II/histidine kinase"/>
    <property type="match status" value="1"/>
</dbReference>
<feature type="domain" description="Response regulatory" evidence="15">
    <location>
        <begin position="1042"/>
        <end position="1164"/>
    </location>
</feature>
<keyword evidence="7" id="KW-0902">Two-component regulatory system</keyword>
<evidence type="ECO:0000256" key="13">
    <source>
        <dbReference type="SAM" id="Phobius"/>
    </source>
</evidence>
<dbReference type="PROSITE" id="PS50109">
    <property type="entry name" value="HIS_KIN"/>
    <property type="match status" value="1"/>
</dbReference>
<dbReference type="Pfam" id="PF00072">
    <property type="entry name" value="Response_reg"/>
    <property type="match status" value="3"/>
</dbReference>
<feature type="domain" description="Response regulatory" evidence="15">
    <location>
        <begin position="896"/>
        <end position="1012"/>
    </location>
</feature>
<dbReference type="CDD" id="cd19410">
    <property type="entry name" value="HK9-like_sensor"/>
    <property type="match status" value="1"/>
</dbReference>
<keyword evidence="13" id="KW-0812">Transmembrane</keyword>
<evidence type="ECO:0000256" key="12">
    <source>
        <dbReference type="SAM" id="Coils"/>
    </source>
</evidence>
<evidence type="ECO:0000313" key="16">
    <source>
        <dbReference type="EMBL" id="EOA05397.1"/>
    </source>
</evidence>